<dbReference type="PANTHER" id="PTHR43289:SF6">
    <property type="entry name" value="SERINE_THREONINE-PROTEIN KINASE NEKL-3"/>
    <property type="match status" value="1"/>
</dbReference>
<evidence type="ECO:0000256" key="2">
    <source>
        <dbReference type="ARBA" id="ARBA00022741"/>
    </source>
</evidence>
<dbReference type="SUPFAM" id="SSF56112">
    <property type="entry name" value="Protein kinase-like (PK-like)"/>
    <property type="match status" value="1"/>
</dbReference>
<evidence type="ECO:0000259" key="5">
    <source>
        <dbReference type="PROSITE" id="PS50011"/>
    </source>
</evidence>
<dbReference type="PANTHER" id="PTHR43289">
    <property type="entry name" value="MITOGEN-ACTIVATED PROTEIN KINASE KINASE KINASE 20-RELATED"/>
    <property type="match status" value="1"/>
</dbReference>
<evidence type="ECO:0000313" key="6">
    <source>
        <dbReference type="EMBL" id="WXA97861.1"/>
    </source>
</evidence>
<evidence type="ECO:0000256" key="1">
    <source>
        <dbReference type="ARBA" id="ARBA00022679"/>
    </source>
</evidence>
<keyword evidence="6" id="KW-0723">Serine/threonine-protein kinase</keyword>
<evidence type="ECO:0000313" key="7">
    <source>
        <dbReference type="Proteomes" id="UP001379533"/>
    </source>
</evidence>
<dbReference type="Proteomes" id="UP001379533">
    <property type="component" value="Chromosome"/>
</dbReference>
<accession>A0ABZ2KGQ4</accession>
<dbReference type="Pfam" id="PF00069">
    <property type="entry name" value="Pkinase"/>
    <property type="match status" value="1"/>
</dbReference>
<organism evidence="6 7">
    <name type="scientific">Pendulispora brunnea</name>
    <dbReference type="NCBI Taxonomy" id="2905690"/>
    <lineage>
        <taxon>Bacteria</taxon>
        <taxon>Pseudomonadati</taxon>
        <taxon>Myxococcota</taxon>
        <taxon>Myxococcia</taxon>
        <taxon>Myxococcales</taxon>
        <taxon>Sorangiineae</taxon>
        <taxon>Pendulisporaceae</taxon>
        <taxon>Pendulispora</taxon>
    </lineage>
</organism>
<dbReference type="EMBL" id="CP089982">
    <property type="protein sequence ID" value="WXA97861.1"/>
    <property type="molecule type" value="Genomic_DNA"/>
</dbReference>
<dbReference type="InterPro" id="IPR000719">
    <property type="entry name" value="Prot_kinase_dom"/>
</dbReference>
<keyword evidence="4" id="KW-0067">ATP-binding</keyword>
<dbReference type="Gene3D" id="1.10.510.10">
    <property type="entry name" value="Transferase(Phosphotransferase) domain 1"/>
    <property type="match status" value="1"/>
</dbReference>
<evidence type="ECO:0000256" key="4">
    <source>
        <dbReference type="ARBA" id="ARBA00022840"/>
    </source>
</evidence>
<feature type="domain" description="Protein kinase" evidence="5">
    <location>
        <begin position="1"/>
        <end position="254"/>
    </location>
</feature>
<name>A0ABZ2KGQ4_9BACT</name>
<dbReference type="InterPro" id="IPR011009">
    <property type="entry name" value="Kinase-like_dom_sf"/>
</dbReference>
<dbReference type="PROSITE" id="PS50011">
    <property type="entry name" value="PROTEIN_KINASE_DOM"/>
    <property type="match status" value="1"/>
</dbReference>
<dbReference type="PROSITE" id="PS00108">
    <property type="entry name" value="PROTEIN_KINASE_ST"/>
    <property type="match status" value="1"/>
</dbReference>
<dbReference type="GO" id="GO:0004674">
    <property type="term" value="F:protein serine/threonine kinase activity"/>
    <property type="evidence" value="ECO:0007669"/>
    <property type="project" value="UniProtKB-KW"/>
</dbReference>
<dbReference type="CDD" id="cd14014">
    <property type="entry name" value="STKc_PknB_like"/>
    <property type="match status" value="1"/>
</dbReference>
<dbReference type="Gene3D" id="3.30.200.20">
    <property type="entry name" value="Phosphorylase Kinase, domain 1"/>
    <property type="match status" value="1"/>
</dbReference>
<proteinExistence type="predicted"/>
<protein>
    <submittedName>
        <fullName evidence="6">Serine/threonine protein kinase</fullName>
    </submittedName>
</protein>
<keyword evidence="3 6" id="KW-0418">Kinase</keyword>
<dbReference type="SMART" id="SM00220">
    <property type="entry name" value="S_TKc"/>
    <property type="match status" value="1"/>
</dbReference>
<keyword evidence="1" id="KW-0808">Transferase</keyword>
<reference evidence="6 7" key="1">
    <citation type="submission" date="2021-12" db="EMBL/GenBank/DDBJ databases">
        <title>Discovery of the Pendulisporaceae a myxobacterial family with distinct sporulation behavior and unique specialized metabolism.</title>
        <authorList>
            <person name="Garcia R."/>
            <person name="Popoff A."/>
            <person name="Bader C.D."/>
            <person name="Loehr J."/>
            <person name="Walesch S."/>
            <person name="Walt C."/>
            <person name="Boldt J."/>
            <person name="Bunk B."/>
            <person name="Haeckl F.J.F.P.J."/>
            <person name="Gunesch A.P."/>
            <person name="Birkelbach J."/>
            <person name="Nuebel U."/>
            <person name="Pietschmann T."/>
            <person name="Bach T."/>
            <person name="Mueller R."/>
        </authorList>
    </citation>
    <scope>NUCLEOTIDE SEQUENCE [LARGE SCALE GENOMIC DNA]</scope>
    <source>
        <strain evidence="6 7">MSr12523</strain>
    </source>
</reference>
<keyword evidence="2" id="KW-0547">Nucleotide-binding</keyword>
<gene>
    <name evidence="6" type="ORF">LZC95_13590</name>
</gene>
<sequence length="511" mass="56644">MAAVYAAEHRNGHRVAIKFLLDHLRHDGDIHHLFSREAYVANQVGHPGAVPVLDDDVDDDGCPFLIMPLLEGETVHANWERANRRLPLGRVGPLMLEVLDILATAHENGIIHRDIKPDNLFLTTKGDVRVLDFGIARAAESSSCTITFTRPMMGTPAFMPPEQALGEHSAIGPHGDCWSAGATIFTLLSGELVHRIDTAHSVIAAAVRPARSLRELMPELPSPMARLVDKALAFDPTDRWPTGREMHDALHAALQESLGEPIEHATARMRTEISAHWSARDEDAVDTQPPAPRPCVVPADNPSGDTFVDPSLAMNAALNEVEINAQNVMTMVFTVFRLVPRIAYRILANHGLGTMRARCDEFLPDGRTWWPLATYLEVLWEIGQTVGPAKVSDIGRRVPDIAPLRKDTADIRHALGQIDVLYHLYHRKNGHLMFDPIAARMTEGIGHYGHHPHPFEKRMTMFCDNPYPCEFDRGLLLGFAARVEPLAFVQHDATAPCRKHGAPGCTYTITW</sequence>
<keyword evidence="7" id="KW-1185">Reference proteome</keyword>
<evidence type="ECO:0000256" key="3">
    <source>
        <dbReference type="ARBA" id="ARBA00022777"/>
    </source>
</evidence>
<dbReference type="InterPro" id="IPR008271">
    <property type="entry name" value="Ser/Thr_kinase_AS"/>
</dbReference>